<evidence type="ECO:0000256" key="1">
    <source>
        <dbReference type="ARBA" id="ARBA00006767"/>
    </source>
</evidence>
<accession>A0ABS6K7Z4</accession>
<feature type="domain" description="S1 motif" evidence="5">
    <location>
        <begin position="36"/>
        <end position="105"/>
    </location>
</feature>
<dbReference type="SUPFAM" id="SSF50249">
    <property type="entry name" value="Nucleic acid-binding proteins"/>
    <property type="match status" value="3"/>
</dbReference>
<dbReference type="InterPro" id="IPR050437">
    <property type="entry name" value="Ribos_protein_bS1-like"/>
</dbReference>
<dbReference type="PANTHER" id="PTHR10724:SF7">
    <property type="entry name" value="SMALL RIBOSOMAL SUBUNIT PROTEIN BS1C"/>
    <property type="match status" value="1"/>
</dbReference>
<dbReference type="InterPro" id="IPR012340">
    <property type="entry name" value="NA-bd_OB-fold"/>
</dbReference>
<dbReference type="CDD" id="cd05687">
    <property type="entry name" value="S1_RPS1_repeat_ec1_hs1"/>
    <property type="match status" value="1"/>
</dbReference>
<proteinExistence type="inferred from homology"/>
<evidence type="ECO:0000313" key="6">
    <source>
        <dbReference type="EMBL" id="MBU9726613.1"/>
    </source>
</evidence>
<dbReference type="RefSeq" id="WP_158352526.1">
    <property type="nucleotide sequence ID" value="NZ_JAHQCX010000006.1"/>
</dbReference>
<evidence type="ECO:0000259" key="5">
    <source>
        <dbReference type="PROSITE" id="PS50126"/>
    </source>
</evidence>
<evidence type="ECO:0000256" key="2">
    <source>
        <dbReference type="ARBA" id="ARBA00022980"/>
    </source>
</evidence>
<feature type="domain" description="S1 motif" evidence="5">
    <location>
        <begin position="123"/>
        <end position="189"/>
    </location>
</feature>
<organism evidence="6 7">
    <name type="scientific">Diplocloster modestus</name>
    <dbReference type="NCBI Taxonomy" id="2850322"/>
    <lineage>
        <taxon>Bacteria</taxon>
        <taxon>Bacillati</taxon>
        <taxon>Bacillota</taxon>
        <taxon>Clostridia</taxon>
        <taxon>Lachnospirales</taxon>
        <taxon>Lachnospiraceae</taxon>
        <taxon>Diplocloster</taxon>
    </lineage>
</organism>
<feature type="domain" description="S1 motif" evidence="5">
    <location>
        <begin position="210"/>
        <end position="277"/>
    </location>
</feature>
<protein>
    <submittedName>
        <fullName evidence="6">S1 RNA-binding domain-containing protein</fullName>
    </submittedName>
</protein>
<dbReference type="PROSITE" id="PS50126">
    <property type="entry name" value="S1"/>
    <property type="match status" value="3"/>
</dbReference>
<reference evidence="6 7" key="1">
    <citation type="submission" date="2021-06" db="EMBL/GenBank/DDBJ databases">
        <title>Description of novel taxa of the family Lachnospiraceae.</title>
        <authorList>
            <person name="Chaplin A.V."/>
            <person name="Sokolova S.R."/>
            <person name="Pikina A.P."/>
            <person name="Korzhanova M."/>
            <person name="Belova V."/>
            <person name="Korostin D."/>
            <person name="Efimov B.A."/>
        </authorList>
    </citation>
    <scope>NUCLEOTIDE SEQUENCE [LARGE SCALE GENOMIC DNA]</scope>
    <source>
        <strain evidence="6 7">ASD4241</strain>
    </source>
</reference>
<dbReference type="Gene3D" id="2.40.50.140">
    <property type="entry name" value="Nucleic acid-binding proteins"/>
    <property type="match status" value="3"/>
</dbReference>
<dbReference type="EMBL" id="JAHQCX010000006">
    <property type="protein sequence ID" value="MBU9726613.1"/>
    <property type="molecule type" value="Genomic_DNA"/>
</dbReference>
<dbReference type="SMART" id="SM00316">
    <property type="entry name" value="S1"/>
    <property type="match status" value="3"/>
</dbReference>
<gene>
    <name evidence="6" type="ORF">KTH90_11365</name>
</gene>
<dbReference type="PRINTS" id="PR00681">
    <property type="entry name" value="RIBOSOMALS1"/>
</dbReference>
<evidence type="ECO:0000256" key="3">
    <source>
        <dbReference type="ARBA" id="ARBA00023274"/>
    </source>
</evidence>
<evidence type="ECO:0000313" key="7">
    <source>
        <dbReference type="Proteomes" id="UP001314681"/>
    </source>
</evidence>
<keyword evidence="7" id="KW-1185">Reference proteome</keyword>
<feature type="region of interest" description="Disordered" evidence="4">
    <location>
        <begin position="1"/>
        <end position="21"/>
    </location>
</feature>
<comment type="similarity">
    <text evidence="1">Belongs to the bacterial ribosomal protein bS1 family.</text>
</comment>
<dbReference type="Proteomes" id="UP001314681">
    <property type="component" value="Unassembled WGS sequence"/>
</dbReference>
<evidence type="ECO:0000256" key="4">
    <source>
        <dbReference type="SAM" id="MobiDB-lite"/>
    </source>
</evidence>
<name>A0ABS6K7Z4_9FIRM</name>
<dbReference type="InterPro" id="IPR035104">
    <property type="entry name" value="Ribosomal_protein_S1-like"/>
</dbReference>
<keyword evidence="2" id="KW-0689">Ribosomal protein</keyword>
<sequence length="315" mass="34436">MSEEQKADVTPVTEEGASMEDYATELEASFKEIVEGEIMTGVVIAVGDEDVTVDLKYYTEGIIPLDKFSREPGYSLKEHVAVGDEISATVVKKDDGQGHILMSKIEADDELAWDKLRQLKEEDTVLTVTVKGVVKSGVVAYVEGIRGFIPASKLSLNYVEDLNEFLNKEIQVKVLDVVEEDKRLILSAREILREQAAEERKARISNVQVGLVTEGTVESIQPYGAFINLGSGLSGLVHVSQISEKRIKSPDAVLKVGDKVKVKVIAVKEGKLSLSMKALHDAAAQEVVEESYDLPQSEGLSTSLGSLFKNLKLDL</sequence>
<keyword evidence="3" id="KW-0687">Ribonucleoprotein</keyword>
<comment type="caution">
    <text evidence="6">The sequence shown here is derived from an EMBL/GenBank/DDBJ whole genome shotgun (WGS) entry which is preliminary data.</text>
</comment>
<dbReference type="PANTHER" id="PTHR10724">
    <property type="entry name" value="30S RIBOSOMAL PROTEIN S1"/>
    <property type="match status" value="1"/>
</dbReference>
<dbReference type="Pfam" id="PF00575">
    <property type="entry name" value="S1"/>
    <property type="match status" value="3"/>
</dbReference>
<dbReference type="CDD" id="cd04465">
    <property type="entry name" value="S1_RPS1_repeat_ec2_hs2"/>
    <property type="match status" value="1"/>
</dbReference>
<dbReference type="InterPro" id="IPR003029">
    <property type="entry name" value="S1_domain"/>
</dbReference>